<dbReference type="Proteomes" id="UP000092659">
    <property type="component" value="Chromosome"/>
</dbReference>
<reference evidence="3 5" key="2">
    <citation type="submission" date="2021-03" db="EMBL/GenBank/DDBJ databases">
        <title>Genomic Encyclopedia of Type Strains, Phase IV (KMG-IV): sequencing the most valuable type-strain genomes for metagenomic binning, comparative biology and taxonomic classification.</title>
        <authorList>
            <person name="Goeker M."/>
        </authorList>
    </citation>
    <scope>NUCLEOTIDE SEQUENCE [LARGE SCALE GENOMIC DNA]</scope>
    <source>
        <strain evidence="3 5">DSM 40499</strain>
    </source>
</reference>
<evidence type="ECO:0000313" key="3">
    <source>
        <dbReference type="EMBL" id="MBP2054462.1"/>
    </source>
</evidence>
<organism evidence="2 4">
    <name type="scientific">Streptomyces griseochromogenes</name>
    <dbReference type="NCBI Taxonomy" id="68214"/>
    <lineage>
        <taxon>Bacteria</taxon>
        <taxon>Bacillati</taxon>
        <taxon>Actinomycetota</taxon>
        <taxon>Actinomycetes</taxon>
        <taxon>Kitasatosporales</taxon>
        <taxon>Streptomycetaceae</taxon>
        <taxon>Streptomyces</taxon>
    </lineage>
</organism>
<evidence type="ECO:0000259" key="1">
    <source>
        <dbReference type="Pfam" id="PF04149"/>
    </source>
</evidence>
<protein>
    <recommendedName>
        <fullName evidence="1">DUF397 domain-containing protein</fullName>
    </recommendedName>
</protein>
<proteinExistence type="predicted"/>
<dbReference type="Pfam" id="PF04149">
    <property type="entry name" value="DUF397"/>
    <property type="match status" value="1"/>
</dbReference>
<name>A0A1B1B906_9ACTN</name>
<dbReference type="EMBL" id="JAGGLP010000021">
    <property type="protein sequence ID" value="MBP2054462.1"/>
    <property type="molecule type" value="Genomic_DNA"/>
</dbReference>
<dbReference type="Proteomes" id="UP001519309">
    <property type="component" value="Unassembled WGS sequence"/>
</dbReference>
<gene>
    <name evidence="2" type="ORF">AVL59_42090</name>
    <name evidence="3" type="ORF">J2Z21_007467</name>
</gene>
<dbReference type="InterPro" id="IPR007278">
    <property type="entry name" value="DUF397"/>
</dbReference>
<sequence length="75" mass="7861">MSAASQPSSKPSWFKSSYSGGNATECVEAAFISAGVLVRDSKAGSGPVVAVQGPAWHAFSRALRKDQFEGEDMHS</sequence>
<feature type="domain" description="DUF397" evidence="1">
    <location>
        <begin position="12"/>
        <end position="64"/>
    </location>
</feature>
<evidence type="ECO:0000313" key="4">
    <source>
        <dbReference type="Proteomes" id="UP000092659"/>
    </source>
</evidence>
<dbReference type="RefSeq" id="WP_067314954.1">
    <property type="nucleotide sequence ID" value="NZ_CP016279.1"/>
</dbReference>
<dbReference type="STRING" id="68214.AVL59_42090"/>
<keyword evidence="5" id="KW-1185">Reference proteome</keyword>
<reference evidence="2 4" key="1">
    <citation type="submission" date="2016-06" db="EMBL/GenBank/DDBJ databases">
        <title>Complete genome sequence of Streptomyces griseochromogenes ATCC 14511, the Blasticidin S producer.</title>
        <authorList>
            <person name="Wu L."/>
        </authorList>
    </citation>
    <scope>NUCLEOTIDE SEQUENCE [LARGE SCALE GENOMIC DNA]</scope>
    <source>
        <strain evidence="2 4">ATCC 14511</strain>
    </source>
</reference>
<evidence type="ECO:0000313" key="2">
    <source>
        <dbReference type="EMBL" id="ANP55316.1"/>
    </source>
</evidence>
<dbReference type="EMBL" id="CP016279">
    <property type="protein sequence ID" value="ANP55316.1"/>
    <property type="molecule type" value="Genomic_DNA"/>
</dbReference>
<dbReference type="AlphaFoldDB" id="A0A1B1B906"/>
<evidence type="ECO:0000313" key="5">
    <source>
        <dbReference type="Proteomes" id="UP001519309"/>
    </source>
</evidence>
<dbReference type="KEGG" id="sgs:AVL59_42090"/>
<dbReference type="OrthoDB" id="4323652at2"/>
<accession>A0A1B1B906</accession>